<dbReference type="Proteomes" id="UP000224634">
    <property type="component" value="Unassembled WGS sequence"/>
</dbReference>
<dbReference type="AlphaFoldDB" id="A0A2B7WVL7"/>
<dbReference type="STRING" id="1447883.A0A2B7WVL7"/>
<evidence type="ECO:0008006" key="3">
    <source>
        <dbReference type="Google" id="ProtNLM"/>
    </source>
</evidence>
<evidence type="ECO:0000313" key="1">
    <source>
        <dbReference type="EMBL" id="PGH03424.1"/>
    </source>
</evidence>
<reference evidence="1 2" key="1">
    <citation type="submission" date="2017-10" db="EMBL/GenBank/DDBJ databases">
        <title>Comparative genomics in systemic dimorphic fungi from Ajellomycetaceae.</title>
        <authorList>
            <person name="Munoz J.F."/>
            <person name="Mcewen J.G."/>
            <person name="Clay O.K."/>
            <person name="Cuomo C.A."/>
        </authorList>
    </citation>
    <scope>NUCLEOTIDE SEQUENCE [LARGE SCALE GENOMIC DNA]</scope>
    <source>
        <strain evidence="1 2">UAMH7299</strain>
    </source>
</reference>
<evidence type="ECO:0000313" key="2">
    <source>
        <dbReference type="Proteomes" id="UP000224634"/>
    </source>
</evidence>
<accession>A0A2B7WVL7</accession>
<dbReference type="SUPFAM" id="SSF48452">
    <property type="entry name" value="TPR-like"/>
    <property type="match status" value="1"/>
</dbReference>
<proteinExistence type="predicted"/>
<dbReference type="Gene3D" id="1.25.40.10">
    <property type="entry name" value="Tetratricopeptide repeat domain"/>
    <property type="match status" value="1"/>
</dbReference>
<comment type="caution">
    <text evidence="1">The sequence shown here is derived from an EMBL/GenBank/DDBJ whole genome shotgun (WGS) entry which is preliminary data.</text>
</comment>
<name>A0A2B7WVL7_POLH7</name>
<gene>
    <name evidence="1" type="ORF">AJ80_08672</name>
</gene>
<keyword evidence="2" id="KW-1185">Reference proteome</keyword>
<sequence length="377" mass="42817">MQKLLPHIRHTVLQIRDNEGFHSLASDMRTDIILTLIEASRSPGMSWKRFAIDQAKEVMHGLNDGFLQSCIAQRECILHRITGDIKQAAIDINTAPLASNLPPIEKKAHSGSGHTAIQRALNHIQVDELAMATDVLDSWHPLSQAPSTIEEVVLFRKHVLLGKISQYQGRFEESLVHLERSKELADLRRHLFFDEDRLDLMCTLSDTLLELGFPTAAEQTLRSEISRRDKGGTSAGFLLKLGLAESLFAQERYREAETICSEAQSQEKLSKMEKLRLAIIRAKLSHISFNWEEAIRYWTEAMHAISQFTLTNGNTTRIILLSICDILRQQGNHELELKSRDQLSTLEMLAGSGGARYWIVGLRQWLHHLQPPDKPRI</sequence>
<dbReference type="EMBL" id="PDNA01000211">
    <property type="protein sequence ID" value="PGH03424.1"/>
    <property type="molecule type" value="Genomic_DNA"/>
</dbReference>
<dbReference type="InterPro" id="IPR011990">
    <property type="entry name" value="TPR-like_helical_dom_sf"/>
</dbReference>
<dbReference type="OrthoDB" id="4173893at2759"/>
<organism evidence="1 2">
    <name type="scientific">Polytolypa hystricis (strain UAMH7299)</name>
    <dbReference type="NCBI Taxonomy" id="1447883"/>
    <lineage>
        <taxon>Eukaryota</taxon>
        <taxon>Fungi</taxon>
        <taxon>Dikarya</taxon>
        <taxon>Ascomycota</taxon>
        <taxon>Pezizomycotina</taxon>
        <taxon>Eurotiomycetes</taxon>
        <taxon>Eurotiomycetidae</taxon>
        <taxon>Onygenales</taxon>
        <taxon>Onygenales incertae sedis</taxon>
        <taxon>Polytolypa</taxon>
    </lineage>
</organism>
<protein>
    <recommendedName>
        <fullName evidence="3">MalT-like TPR region domain-containing protein</fullName>
    </recommendedName>
</protein>